<gene>
    <name evidence="1" type="ORF">MM415B03553_0004</name>
</gene>
<evidence type="ECO:0000313" key="1">
    <source>
        <dbReference type="EMBL" id="QJA90832.1"/>
    </source>
</evidence>
<protein>
    <submittedName>
        <fullName evidence="1">Uncharacterized protein</fullName>
    </submittedName>
</protein>
<name>A0A6M3LB01_9ZZZZ</name>
<dbReference type="AlphaFoldDB" id="A0A6M3LB01"/>
<sequence>MGSRFLVTDVQLGMIKGYTSLVDNKEGVQKSWKFMKSVINDILENQCVGISSNNINDDVKKTTSSKLFI</sequence>
<organism evidence="1">
    <name type="scientific">viral metagenome</name>
    <dbReference type="NCBI Taxonomy" id="1070528"/>
    <lineage>
        <taxon>unclassified sequences</taxon>
        <taxon>metagenomes</taxon>
        <taxon>organismal metagenomes</taxon>
    </lineage>
</organism>
<proteinExistence type="predicted"/>
<accession>A0A6M3LB01</accession>
<reference evidence="1" key="1">
    <citation type="submission" date="2020-03" db="EMBL/GenBank/DDBJ databases">
        <title>The deep terrestrial virosphere.</title>
        <authorList>
            <person name="Holmfeldt K."/>
            <person name="Nilsson E."/>
            <person name="Simone D."/>
            <person name="Lopez-Fernandez M."/>
            <person name="Wu X."/>
            <person name="de Brujin I."/>
            <person name="Lundin D."/>
            <person name="Andersson A."/>
            <person name="Bertilsson S."/>
            <person name="Dopson M."/>
        </authorList>
    </citation>
    <scope>NUCLEOTIDE SEQUENCE</scope>
    <source>
        <strain evidence="1">MM415B03553</strain>
    </source>
</reference>
<dbReference type="EMBL" id="MT142941">
    <property type="protein sequence ID" value="QJA90832.1"/>
    <property type="molecule type" value="Genomic_DNA"/>
</dbReference>